<dbReference type="GO" id="GO:0006888">
    <property type="term" value="P:endoplasmic reticulum to Golgi vesicle-mediated transport"/>
    <property type="evidence" value="ECO:0007669"/>
    <property type="project" value="TreeGrafter"/>
</dbReference>
<dbReference type="EMBL" id="JANBTW010000129">
    <property type="protein sequence ID" value="KAJ2670219.1"/>
    <property type="molecule type" value="Genomic_DNA"/>
</dbReference>
<evidence type="ECO:0000313" key="5">
    <source>
        <dbReference type="EMBL" id="KAJ2670219.1"/>
    </source>
</evidence>
<dbReference type="Proteomes" id="UP001151518">
    <property type="component" value="Unassembled WGS sequence"/>
</dbReference>
<reference evidence="5" key="1">
    <citation type="submission" date="2022-07" db="EMBL/GenBank/DDBJ databases">
        <title>Phylogenomic reconstructions and comparative analyses of Kickxellomycotina fungi.</title>
        <authorList>
            <person name="Reynolds N.K."/>
            <person name="Stajich J.E."/>
            <person name="Barry K."/>
            <person name="Grigoriev I.V."/>
            <person name="Crous P."/>
            <person name="Smith M.E."/>
        </authorList>
    </citation>
    <scope>NUCLEOTIDE SEQUENCE</scope>
    <source>
        <strain evidence="5">NRRL 3115</strain>
    </source>
</reference>
<keyword evidence="3" id="KW-0812">Transmembrane</keyword>
<gene>
    <name evidence="5" type="primary">GYP8</name>
    <name evidence="5" type="ORF">GGI25_005904</name>
</gene>
<organism evidence="5 6">
    <name type="scientific">Coemansia spiralis</name>
    <dbReference type="NCBI Taxonomy" id="417178"/>
    <lineage>
        <taxon>Eukaryota</taxon>
        <taxon>Fungi</taxon>
        <taxon>Fungi incertae sedis</taxon>
        <taxon>Zoopagomycota</taxon>
        <taxon>Kickxellomycotina</taxon>
        <taxon>Kickxellomycetes</taxon>
        <taxon>Kickxellales</taxon>
        <taxon>Kickxellaceae</taxon>
        <taxon>Coemansia</taxon>
    </lineage>
</organism>
<evidence type="ECO:0000256" key="3">
    <source>
        <dbReference type="SAM" id="Phobius"/>
    </source>
</evidence>
<name>A0A9W8FXU1_9FUNG</name>
<dbReference type="Gene3D" id="1.10.8.1310">
    <property type="match status" value="1"/>
</dbReference>
<sequence>MSLNEKTRPRRRKHIAGYSASSSPHSRDSSRNSSSRDSRAGSSDSRSKLPRAKRISQAVSNLDLNALKQLARTGDGLQSIRLRRRAWPLLLNFRSLFDARDRDVAHSDEKQVELDIVRTNLPKSTEYRKDEAATKKRQEQLGVVVRTVLRSYPWLGYYQGFHELSLVFLCVFGSERPATEASKMVALFFVRDAMSSNLDNVLLQLQLLYALLKAVSPEIYAMLTELDVPPFFAISWVLTWFAHDLDDFQDICRIFDFLIVSPPLQIVYMAAALIKHNEKEILGCERDFAIVHTTLAKLPQTVNKWKHIINDSFYLEYDYPATKLQHMANCHLPKLSAINSYEATWKRLDPAQPREFISLVPILNNCHPLVSAPTSNAAGKKGTSGRIVENRMARVIDLTSTAQKARDLALQHRWPILFATVASATMVMYAWLLVQQFQLHP</sequence>
<dbReference type="PANTHER" id="PTHR20913">
    <property type="entry name" value="TBC1 DOMAIN FAMILY MEMBER 20/GTPASE"/>
    <property type="match status" value="1"/>
</dbReference>
<feature type="region of interest" description="Disordered" evidence="2">
    <location>
        <begin position="1"/>
        <end position="53"/>
    </location>
</feature>
<dbReference type="Gene3D" id="1.10.472.80">
    <property type="entry name" value="Ypt/Rab-GAP domain of gyp1p, domain 3"/>
    <property type="match status" value="1"/>
</dbReference>
<dbReference type="GO" id="GO:0005789">
    <property type="term" value="C:endoplasmic reticulum membrane"/>
    <property type="evidence" value="ECO:0007669"/>
    <property type="project" value="TreeGrafter"/>
</dbReference>
<evidence type="ECO:0000256" key="1">
    <source>
        <dbReference type="ARBA" id="ARBA00022468"/>
    </source>
</evidence>
<feature type="compositionally biased region" description="Basic and acidic residues" evidence="2">
    <location>
        <begin position="25"/>
        <end position="39"/>
    </location>
</feature>
<dbReference type="InterPro" id="IPR035969">
    <property type="entry name" value="Rab-GAP_TBC_sf"/>
</dbReference>
<dbReference type="InterPro" id="IPR045913">
    <property type="entry name" value="TBC20/Gyp8-like"/>
</dbReference>
<accession>A0A9W8FXU1</accession>
<feature type="domain" description="Rab-GAP TBC" evidence="4">
    <location>
        <begin position="77"/>
        <end position="262"/>
    </location>
</feature>
<dbReference type="SUPFAM" id="SSF47923">
    <property type="entry name" value="Ypt/Rab-GAP domain of gyp1p"/>
    <property type="match status" value="2"/>
</dbReference>
<dbReference type="Pfam" id="PF00566">
    <property type="entry name" value="RabGAP-TBC"/>
    <property type="match status" value="1"/>
</dbReference>
<keyword evidence="3" id="KW-0472">Membrane</keyword>
<dbReference type="OrthoDB" id="206700at2759"/>
<comment type="caution">
    <text evidence="5">The sequence shown here is derived from an EMBL/GenBank/DDBJ whole genome shotgun (WGS) entry which is preliminary data.</text>
</comment>
<evidence type="ECO:0000256" key="2">
    <source>
        <dbReference type="SAM" id="MobiDB-lite"/>
    </source>
</evidence>
<dbReference type="SMART" id="SM00164">
    <property type="entry name" value="TBC"/>
    <property type="match status" value="1"/>
</dbReference>
<feature type="transmembrane region" description="Helical" evidence="3">
    <location>
        <begin position="414"/>
        <end position="434"/>
    </location>
</feature>
<dbReference type="PROSITE" id="PS50086">
    <property type="entry name" value="TBC_RABGAP"/>
    <property type="match status" value="1"/>
</dbReference>
<keyword evidence="1" id="KW-0343">GTPase activation</keyword>
<keyword evidence="3" id="KW-1133">Transmembrane helix</keyword>
<evidence type="ECO:0000313" key="6">
    <source>
        <dbReference type="Proteomes" id="UP001151518"/>
    </source>
</evidence>
<dbReference type="InterPro" id="IPR000195">
    <property type="entry name" value="Rab-GAP-TBC_dom"/>
</dbReference>
<proteinExistence type="predicted"/>
<protein>
    <submittedName>
        <fullName evidence="5">GTPase-activating protein gyp8</fullName>
    </submittedName>
</protein>
<dbReference type="AlphaFoldDB" id="A0A9W8FXU1"/>
<dbReference type="GO" id="GO:0005096">
    <property type="term" value="F:GTPase activator activity"/>
    <property type="evidence" value="ECO:0007669"/>
    <property type="project" value="UniProtKB-KW"/>
</dbReference>
<evidence type="ECO:0000259" key="4">
    <source>
        <dbReference type="PROSITE" id="PS50086"/>
    </source>
</evidence>
<dbReference type="PANTHER" id="PTHR20913:SF7">
    <property type="entry name" value="RE60063P"/>
    <property type="match status" value="1"/>
</dbReference>